<dbReference type="GO" id="GO:0005794">
    <property type="term" value="C:Golgi apparatus"/>
    <property type="evidence" value="ECO:0007669"/>
    <property type="project" value="TreeGrafter"/>
</dbReference>
<comment type="pathway">
    <text evidence="2">Protein modification; protein glycosylation.</text>
</comment>
<evidence type="ECO:0000256" key="7">
    <source>
        <dbReference type="ARBA" id="ARBA00023211"/>
    </source>
</evidence>
<dbReference type="GO" id="GO:0004653">
    <property type="term" value="F:polypeptide N-acetylgalactosaminyltransferase activity"/>
    <property type="evidence" value="ECO:0007669"/>
    <property type="project" value="TreeGrafter"/>
</dbReference>
<dbReference type="AlphaFoldDB" id="A0A7D9KXD0"/>
<dbReference type="EMBL" id="CACRXK020011166">
    <property type="protein sequence ID" value="CAB4020880.1"/>
    <property type="molecule type" value="Genomic_DNA"/>
</dbReference>
<dbReference type="GO" id="GO:0006493">
    <property type="term" value="P:protein O-linked glycosylation"/>
    <property type="evidence" value="ECO:0007669"/>
    <property type="project" value="TreeGrafter"/>
</dbReference>
<keyword evidence="5" id="KW-0479">Metal-binding</keyword>
<comment type="caution">
    <text evidence="8">The sequence shown here is derived from an EMBL/GenBank/DDBJ whole genome shotgun (WGS) entry which is preliminary data.</text>
</comment>
<evidence type="ECO:0000256" key="5">
    <source>
        <dbReference type="ARBA" id="ARBA00022723"/>
    </source>
</evidence>
<dbReference type="GO" id="GO:0046872">
    <property type="term" value="F:metal ion binding"/>
    <property type="evidence" value="ECO:0007669"/>
    <property type="project" value="UniProtKB-KW"/>
</dbReference>
<evidence type="ECO:0000313" key="8">
    <source>
        <dbReference type="EMBL" id="CAB4020880.1"/>
    </source>
</evidence>
<accession>A0A7D9KXD0</accession>
<keyword evidence="7" id="KW-0464">Manganese</keyword>
<reference evidence="8" key="1">
    <citation type="submission" date="2020-04" db="EMBL/GenBank/DDBJ databases">
        <authorList>
            <person name="Alioto T."/>
            <person name="Alioto T."/>
            <person name="Gomez Garrido J."/>
        </authorList>
    </citation>
    <scope>NUCLEOTIDE SEQUENCE</scope>
    <source>
        <strain evidence="8">A484AB</strain>
    </source>
</reference>
<dbReference type="PANTHER" id="PTHR11675:SF68">
    <property type="entry name" value="N-ACETYLGALACTOSAMINYLTRANSFERASE 7"/>
    <property type="match status" value="1"/>
</dbReference>
<proteinExistence type="predicted"/>
<keyword evidence="3" id="KW-0328">Glycosyltransferase</keyword>
<evidence type="ECO:0000256" key="4">
    <source>
        <dbReference type="ARBA" id="ARBA00022679"/>
    </source>
</evidence>
<sequence length="157" mass="18565">MICFEFERKLSNSFMARLKLRRISRNVALFTMVILLYILYSSEEEKRIDPVQGMNEHEPRLRELLVDDFWVPEKAFIKLHGSGGPGEMGNPVITSSEDSDKRNEAYRNYGFNQYVSDKISLNRTIPDTRPKEAVFSYRMLLKWIVFCCMQVRELREE</sequence>
<comment type="cofactor">
    <cofactor evidence="1">
        <name>Mn(2+)</name>
        <dbReference type="ChEBI" id="CHEBI:29035"/>
    </cofactor>
</comment>
<gene>
    <name evidence="8" type="ORF">PACLA_8A054843</name>
</gene>
<dbReference type="Proteomes" id="UP001152795">
    <property type="component" value="Unassembled WGS sequence"/>
</dbReference>
<dbReference type="PANTHER" id="PTHR11675">
    <property type="entry name" value="N-ACETYLGALACTOSAMINYLTRANSFERASE"/>
    <property type="match status" value="1"/>
</dbReference>
<dbReference type="Gene3D" id="3.90.550.10">
    <property type="entry name" value="Spore Coat Polysaccharide Biosynthesis Protein SpsA, Chain A"/>
    <property type="match status" value="1"/>
</dbReference>
<keyword evidence="9" id="KW-1185">Reference proteome</keyword>
<protein>
    <submittedName>
        <fullName evidence="8">Polypeptide N-acetylgalactosaminyltransferase 10-like</fullName>
    </submittedName>
</protein>
<organism evidence="8 9">
    <name type="scientific">Paramuricea clavata</name>
    <name type="common">Red gorgonian</name>
    <name type="synonym">Violescent sea-whip</name>
    <dbReference type="NCBI Taxonomy" id="317549"/>
    <lineage>
        <taxon>Eukaryota</taxon>
        <taxon>Metazoa</taxon>
        <taxon>Cnidaria</taxon>
        <taxon>Anthozoa</taxon>
        <taxon>Octocorallia</taxon>
        <taxon>Malacalcyonacea</taxon>
        <taxon>Plexauridae</taxon>
        <taxon>Paramuricea</taxon>
    </lineage>
</organism>
<evidence type="ECO:0000256" key="3">
    <source>
        <dbReference type="ARBA" id="ARBA00022676"/>
    </source>
</evidence>
<name>A0A7D9KXD0_PARCT</name>
<evidence type="ECO:0000256" key="6">
    <source>
        <dbReference type="ARBA" id="ARBA00023157"/>
    </source>
</evidence>
<keyword evidence="6" id="KW-1015">Disulfide bond</keyword>
<keyword evidence="4" id="KW-0808">Transferase</keyword>
<evidence type="ECO:0000256" key="2">
    <source>
        <dbReference type="ARBA" id="ARBA00004922"/>
    </source>
</evidence>
<evidence type="ECO:0000256" key="1">
    <source>
        <dbReference type="ARBA" id="ARBA00001936"/>
    </source>
</evidence>
<evidence type="ECO:0000313" key="9">
    <source>
        <dbReference type="Proteomes" id="UP001152795"/>
    </source>
</evidence>
<dbReference type="InterPro" id="IPR029044">
    <property type="entry name" value="Nucleotide-diphossugar_trans"/>
</dbReference>
<dbReference type="OrthoDB" id="6119243at2759"/>